<dbReference type="InterPro" id="IPR015813">
    <property type="entry name" value="Pyrv/PenolPyrv_kinase-like_dom"/>
</dbReference>
<keyword evidence="3 5" id="KW-0460">Magnesium</keyword>
<name>A0A0U1Z2I5_9NOCA</name>
<reference evidence="7" key="2">
    <citation type="journal article" date="2016" name="Org. Biomol. Chem.">
        <title>Target-specific identification and characterization of the putative gene cluster for brasilinolide biosynthesis revealing the mechanistic insights and combinatorial synthetic utility of 2-deoxy-l-fucose biosynthetic enzymes.</title>
        <authorList>
            <person name="Chiu H.T."/>
            <person name="Weng C.P."/>
            <person name="Lin Y.C."/>
            <person name="Chen K.H."/>
        </authorList>
    </citation>
    <scope>NUCLEOTIDE SEQUENCE</scope>
    <source>
        <strain evidence="7">IFM 0406</strain>
    </source>
</reference>
<keyword evidence="7" id="KW-0456">Lyase</keyword>
<dbReference type="GO" id="GO:0006107">
    <property type="term" value="P:oxaloacetate metabolic process"/>
    <property type="evidence" value="ECO:0007669"/>
    <property type="project" value="TreeGrafter"/>
</dbReference>
<feature type="binding site" evidence="4">
    <location>
        <position position="71"/>
    </location>
    <ligand>
        <name>substrate</name>
    </ligand>
</feature>
<evidence type="ECO:0000256" key="4">
    <source>
        <dbReference type="PIRSR" id="PIRSR015582-1"/>
    </source>
</evidence>
<feature type="binding site" evidence="5">
    <location>
        <position position="127"/>
    </location>
    <ligand>
        <name>Mg(2+)</name>
        <dbReference type="ChEBI" id="CHEBI:18420"/>
    </ligand>
</feature>
<organism evidence="7">
    <name type="scientific">Nocardia terpenica</name>
    <dbReference type="NCBI Taxonomy" id="455432"/>
    <lineage>
        <taxon>Bacteria</taxon>
        <taxon>Bacillati</taxon>
        <taxon>Actinomycetota</taxon>
        <taxon>Actinomycetes</taxon>
        <taxon>Mycobacteriales</taxon>
        <taxon>Nocardiaceae</taxon>
        <taxon>Nocardia</taxon>
    </lineage>
</organism>
<feature type="binding site" evidence="5">
    <location>
        <position position="154"/>
    </location>
    <ligand>
        <name>Mg(2+)</name>
        <dbReference type="ChEBI" id="CHEBI:18420"/>
    </ligand>
</feature>
<dbReference type="GO" id="GO:0016829">
    <property type="term" value="F:lyase activity"/>
    <property type="evidence" value="ECO:0007669"/>
    <property type="project" value="UniProtKB-KW"/>
</dbReference>
<dbReference type="EMBL" id="KP161205">
    <property type="protein sequence ID" value="AJO72731.1"/>
    <property type="molecule type" value="Genomic_DNA"/>
</dbReference>
<dbReference type="GO" id="GO:0000287">
    <property type="term" value="F:magnesium ion binding"/>
    <property type="evidence" value="ECO:0007669"/>
    <property type="project" value="TreeGrafter"/>
</dbReference>
<evidence type="ECO:0000256" key="5">
    <source>
        <dbReference type="PIRSR" id="PIRSR015582-2"/>
    </source>
</evidence>
<dbReference type="InterPro" id="IPR040442">
    <property type="entry name" value="Pyrv_kinase-like_dom_sf"/>
</dbReference>
<dbReference type="PANTHER" id="PTHR32308:SF10">
    <property type="entry name" value="CITRATE LYASE SUBUNIT BETA"/>
    <property type="match status" value="1"/>
</dbReference>
<dbReference type="RefSeq" id="WP_067582571.1">
    <property type="nucleotide sequence ID" value="NZ_CP046173.1"/>
</dbReference>
<comment type="cofactor">
    <cofactor evidence="1">
        <name>Mg(2+)</name>
        <dbReference type="ChEBI" id="CHEBI:18420"/>
    </cofactor>
</comment>
<dbReference type="AlphaFoldDB" id="A0A0U1Z2I5"/>
<dbReference type="SUPFAM" id="SSF51621">
    <property type="entry name" value="Phosphoenolpyruvate/pyruvate domain"/>
    <property type="match status" value="1"/>
</dbReference>
<sequence>MSGSQLDYPVYRSCLYVPGHHVDRITRAYESESDAVILDLEDGVPVRHKVEAREIVADITSRPTPKPTFVRLNSMHSTLCEQDVLAVAGVGLTGVRLAKAEQPSEIRHVAKLLRQRNSEAVIHVLIETASGLENAYRLAIAAPSVRMLGLGESDLRADLHSDMEGATMDAARTRAIIASRAAGLPNPLQSVFPDPRNLEGLELTSVHGKALGFIGRMAIHPSQLPIIHRVFTPQPHEIEEAMEICAVAALAEDTNQSIVMDGNGKMVGPPAIANARQTLRLASALDLVGNVQP</sequence>
<gene>
    <name evidence="7" type="primary">nbrQ4</name>
</gene>
<dbReference type="Pfam" id="PF03328">
    <property type="entry name" value="HpcH_HpaI"/>
    <property type="match status" value="1"/>
</dbReference>
<evidence type="ECO:0000259" key="6">
    <source>
        <dbReference type="Pfam" id="PF03328"/>
    </source>
</evidence>
<accession>A0A0U1Z2I5</accession>
<dbReference type="PANTHER" id="PTHR32308">
    <property type="entry name" value="LYASE BETA SUBUNIT, PUTATIVE (AFU_ORTHOLOGUE AFUA_4G13030)-RELATED"/>
    <property type="match status" value="1"/>
</dbReference>
<protein>
    <submittedName>
        <fullName evidence="7">Putative Citrate lyase beta subunit</fullName>
    </submittedName>
</protein>
<evidence type="ECO:0000256" key="1">
    <source>
        <dbReference type="ARBA" id="ARBA00001946"/>
    </source>
</evidence>
<keyword evidence="2 5" id="KW-0479">Metal-binding</keyword>
<dbReference type="Gene3D" id="3.20.20.60">
    <property type="entry name" value="Phosphoenolpyruvate-binding domains"/>
    <property type="match status" value="1"/>
</dbReference>
<dbReference type="PIRSF" id="PIRSF015582">
    <property type="entry name" value="Cit_lyase_B"/>
    <property type="match status" value="1"/>
</dbReference>
<dbReference type="InterPro" id="IPR005000">
    <property type="entry name" value="Aldolase/citrate-lyase_domain"/>
</dbReference>
<feature type="domain" description="HpcH/HpaI aldolase/citrate lyase" evidence="6">
    <location>
        <begin position="12"/>
        <end position="221"/>
    </location>
</feature>
<evidence type="ECO:0000256" key="3">
    <source>
        <dbReference type="ARBA" id="ARBA00022842"/>
    </source>
</evidence>
<dbReference type="InterPro" id="IPR011206">
    <property type="entry name" value="Citrate_lyase_beta/mcl1/mcl2"/>
</dbReference>
<proteinExistence type="predicted"/>
<reference evidence="7" key="1">
    <citation type="submission" date="2014-11" db="EMBL/GenBank/DDBJ databases">
        <authorList>
            <person name="Zhu J."/>
            <person name="Qi W."/>
            <person name="Song R."/>
        </authorList>
    </citation>
    <scope>NUCLEOTIDE SEQUENCE</scope>
    <source>
        <strain evidence="7">IFM 0406</strain>
    </source>
</reference>
<evidence type="ECO:0000313" key="7">
    <source>
        <dbReference type="EMBL" id="AJO72731.1"/>
    </source>
</evidence>
<evidence type="ECO:0000256" key="2">
    <source>
        <dbReference type="ARBA" id="ARBA00022723"/>
    </source>
</evidence>
<feature type="binding site" evidence="4">
    <location>
        <position position="127"/>
    </location>
    <ligand>
        <name>substrate</name>
    </ligand>
</feature>